<protein>
    <submittedName>
        <fullName evidence="1">Methyltransferase domain-containing protein</fullName>
    </submittedName>
</protein>
<evidence type="ECO:0000313" key="2">
    <source>
        <dbReference type="Proteomes" id="UP000559653"/>
    </source>
</evidence>
<evidence type="ECO:0000313" key="1">
    <source>
        <dbReference type="EMBL" id="MBA4451688.1"/>
    </source>
</evidence>
<sequence length="282" mass="32405">MKFNPTDYKRRNITIWNEVAPRYHKRWASISQGPFASTTKLVQLLDIKKGDSVFDLACGTGVVTKKIREKVGRSGYVIGGDTSVTAIKIAKKWNDKNSNLDFVNVDAENFHFSEKFNVITCQYALFFFPNSQKALKNMKKHLQKGGKLGVTVHGAAQKVPFFSSIFDAVTEFIPDYVPPGAPDLDRFGTKTALKNEVKKGGFSKICVQDFNFNFNPGKFENYWQNYLRYVAKPLKEKLDTLDRRQRKELKDMVRENVKPFIQKDKTIKFPWEVLILTAKNRD</sequence>
<dbReference type="Proteomes" id="UP000559653">
    <property type="component" value="Unassembled WGS sequence"/>
</dbReference>
<name>A0AC60VWN9_9ARCH</name>
<dbReference type="EMBL" id="JACEMZ010000001">
    <property type="protein sequence ID" value="MBA4451688.1"/>
    <property type="molecule type" value="Genomic_DNA"/>
</dbReference>
<reference evidence="1 2" key="1">
    <citation type="journal article" date="2020" name="Appl. Environ. Microbiol.">
        <title>Genomic Characteristics of a Novel Species of Ammonia-Oxidizing Archaea from the Jiulong River Estuary.</title>
        <authorList>
            <person name="Zou D."/>
            <person name="Wan R."/>
            <person name="Han L."/>
            <person name="Xu M.N."/>
            <person name="Liu Y."/>
            <person name="Liu H."/>
            <person name="Kao S.J."/>
            <person name="Li M."/>
        </authorList>
    </citation>
    <scope>NUCLEOTIDE SEQUENCE [LARGE SCALE GENOMIC DNA]</scope>
    <source>
        <strain evidence="1">W1bin1</strain>
    </source>
</reference>
<accession>A0AC60VWN9</accession>
<proteinExistence type="predicted"/>
<gene>
    <name evidence="1" type="ORF">H2B03_00705</name>
</gene>
<keyword evidence="1" id="KW-0489">Methyltransferase</keyword>
<comment type="caution">
    <text evidence="1">The sequence shown here is derived from an EMBL/GenBank/DDBJ whole genome shotgun (WGS) entry which is preliminary data.</text>
</comment>
<keyword evidence="1" id="KW-0808">Transferase</keyword>
<organism evidence="1 2">
    <name type="scientific">Candidatus Nitrosomaritimum aestuariumsis</name>
    <dbReference type="NCBI Taxonomy" id="3342354"/>
    <lineage>
        <taxon>Archaea</taxon>
        <taxon>Nitrososphaerota</taxon>
        <taxon>Nitrososphaeria</taxon>
        <taxon>Nitrosopumilales</taxon>
        <taxon>Nitrosopumilaceae</taxon>
        <taxon>Candidatus Nitrosomaritimum</taxon>
    </lineage>
</organism>